<keyword evidence="2" id="KW-0614">Plasmid</keyword>
<keyword evidence="1" id="KW-0812">Transmembrane</keyword>
<sequence length="43" mass="4621">MALLMFIGQLIAVGFLLMVAGITRLAAYPIQAISRSFGKPDQP</sequence>
<dbReference type="AlphaFoldDB" id="A0A0F7G1M7"/>
<geneLocation type="plasmid" evidence="2">
    <name>p2MP</name>
</geneLocation>
<feature type="transmembrane region" description="Helical" evidence="1">
    <location>
        <begin position="6"/>
        <end position="27"/>
    </location>
</feature>
<keyword evidence="1" id="KW-0472">Membrane</keyword>
<reference evidence="2" key="1">
    <citation type="journal article" date="2011" name="Biologija">
        <title>Analysis of phthalate degradation operon from Arthrobacter sp. 68b.</title>
        <authorList>
            <person name="Stanislauskiene R."/>
            <person name="Rudenkov M."/>
            <person name="Karvelis L."/>
            <person name="Gasparaviciute R."/>
            <person name="Meskiene R."/>
            <person name="Casaite V."/>
            <person name="Meskys R."/>
        </authorList>
    </citation>
    <scope>NUCLEOTIDE SEQUENCE</scope>
    <source>
        <strain evidence="2">68b</strain>
        <plasmid evidence="2">p2MP</plasmid>
    </source>
</reference>
<dbReference type="EMBL" id="KJ410765">
    <property type="protein sequence ID" value="AKG47351.1"/>
    <property type="molecule type" value="Genomic_DNA"/>
</dbReference>
<evidence type="ECO:0000313" key="2">
    <source>
        <dbReference type="EMBL" id="AKG47351.1"/>
    </source>
</evidence>
<proteinExistence type="predicted"/>
<protein>
    <submittedName>
        <fullName evidence="2">Uncharacterized protein</fullName>
    </submittedName>
</protein>
<evidence type="ECO:0000256" key="1">
    <source>
        <dbReference type="SAM" id="Phobius"/>
    </source>
</evidence>
<reference evidence="2" key="2">
    <citation type="submission" date="2014-02" db="EMBL/GenBank/DDBJ databases">
        <title>Plasmid-mediated 2-methylpyridine and pyridine degradation in Arthrobacter sp. 68b.</title>
        <authorList>
            <person name="Stanislauskiene R."/>
            <person name="Rutkiene R."/>
            <person name="Gasparaviciute R."/>
            <person name="Meskiene R."/>
            <person name="Bachamatova I."/>
            <person name="Marcinkeviciene L."/>
            <person name="Meskys R."/>
        </authorList>
    </citation>
    <scope>NUCLEOTIDE SEQUENCE</scope>
    <source>
        <strain evidence="2">68b</strain>
        <plasmid evidence="2">p2MP</plasmid>
    </source>
</reference>
<keyword evidence="1" id="KW-1133">Transmembrane helix</keyword>
<name>A0A0F7G1M7_9MICC</name>
<accession>A0A0F7G1M7</accession>
<organism evidence="2">
    <name type="scientific">Arthrobacter sp. 68b</name>
    <dbReference type="NCBI Taxonomy" id="311808"/>
    <lineage>
        <taxon>Bacteria</taxon>
        <taxon>Bacillati</taxon>
        <taxon>Actinomycetota</taxon>
        <taxon>Actinomycetes</taxon>
        <taxon>Micrococcales</taxon>
        <taxon>Micrococcaceae</taxon>
        <taxon>Arthrobacter</taxon>
    </lineage>
</organism>